<evidence type="ECO:0000313" key="6">
    <source>
        <dbReference type="EMBL" id="RNM41321.1"/>
    </source>
</evidence>
<dbReference type="EMBL" id="QICC01000041">
    <property type="protein sequence ID" value="RNM41321.1"/>
    <property type="molecule type" value="Genomic_DNA"/>
</dbReference>
<keyword evidence="4" id="KW-0234">DNA repair</keyword>
<sequence length="124" mass="13198">FPAPAAFCTAGAAERLGELGVIRQRARSICAVAEKLEAGALELRPGADVEANAEALLDVPGIGPWTVQYALMRAFAYPDAFPAADYAVKHAFPGLAPREIEALSRAWSPLRSYAVMSLWSEPLG</sequence>
<dbReference type="InterPro" id="IPR051912">
    <property type="entry name" value="Alkylbase_DNA_Glycosylase/TA"/>
</dbReference>
<dbReference type="GO" id="GO:0043916">
    <property type="term" value="F:DNA-7-methylguanine glycosylase activity"/>
    <property type="evidence" value="ECO:0007669"/>
    <property type="project" value="TreeGrafter"/>
</dbReference>
<dbReference type="GO" id="GO:0005737">
    <property type="term" value="C:cytoplasm"/>
    <property type="evidence" value="ECO:0007669"/>
    <property type="project" value="TreeGrafter"/>
</dbReference>
<organism evidence="6 7">
    <name type="scientific">Eggerthella sinensis</name>
    <dbReference type="NCBI Taxonomy" id="242230"/>
    <lineage>
        <taxon>Bacteria</taxon>
        <taxon>Bacillati</taxon>
        <taxon>Actinomycetota</taxon>
        <taxon>Coriobacteriia</taxon>
        <taxon>Eggerthellales</taxon>
        <taxon>Eggerthellaceae</taxon>
        <taxon>Eggerthella</taxon>
    </lineage>
</organism>
<dbReference type="GO" id="GO:0008725">
    <property type="term" value="F:DNA-3-methyladenine glycosylase activity"/>
    <property type="evidence" value="ECO:0007669"/>
    <property type="project" value="TreeGrafter"/>
</dbReference>
<accession>A0A3N0IWE4</accession>
<keyword evidence="3" id="KW-0227">DNA damage</keyword>
<gene>
    <name evidence="6" type="ORF">DMP09_10325</name>
</gene>
<dbReference type="Gene3D" id="1.10.1670.10">
    <property type="entry name" value="Helix-hairpin-Helix base-excision DNA repair enzymes (C-terminal)"/>
    <property type="match status" value="1"/>
</dbReference>
<feature type="domain" description="HhH-GPD" evidence="5">
    <location>
        <begin position="2"/>
        <end position="123"/>
    </location>
</feature>
<dbReference type="SMART" id="SM00478">
    <property type="entry name" value="ENDO3c"/>
    <property type="match status" value="1"/>
</dbReference>
<dbReference type="RefSeq" id="WP_420870323.1">
    <property type="nucleotide sequence ID" value="NZ_QICC01000041.1"/>
</dbReference>
<dbReference type="GO" id="GO:0006285">
    <property type="term" value="P:base-excision repair, AP site formation"/>
    <property type="evidence" value="ECO:0007669"/>
    <property type="project" value="TreeGrafter"/>
</dbReference>
<dbReference type="Gene3D" id="1.10.340.30">
    <property type="entry name" value="Hypothetical protein, domain 2"/>
    <property type="match status" value="1"/>
</dbReference>
<reference evidence="7" key="1">
    <citation type="submission" date="2018-05" db="EMBL/GenBank/DDBJ databases">
        <title>Genome Sequencing of selected type strains of the family Eggerthellaceae.</title>
        <authorList>
            <person name="Danylec N."/>
            <person name="Stoll D.A."/>
            <person name="Doetsch A."/>
            <person name="Huch M."/>
        </authorList>
    </citation>
    <scope>NUCLEOTIDE SEQUENCE [LARGE SCALE GENOMIC DNA]</scope>
    <source>
        <strain evidence="7">DSM 16107</strain>
    </source>
</reference>
<evidence type="ECO:0000256" key="4">
    <source>
        <dbReference type="ARBA" id="ARBA00023204"/>
    </source>
</evidence>
<dbReference type="InterPro" id="IPR003265">
    <property type="entry name" value="HhH-GPD_domain"/>
</dbReference>
<name>A0A3N0IWE4_9ACTN</name>
<dbReference type="InterPro" id="IPR023170">
    <property type="entry name" value="HhH_base_excis_C"/>
</dbReference>
<evidence type="ECO:0000256" key="3">
    <source>
        <dbReference type="ARBA" id="ARBA00022763"/>
    </source>
</evidence>
<proteinExistence type="predicted"/>
<dbReference type="SUPFAM" id="SSF48150">
    <property type="entry name" value="DNA-glycosylase"/>
    <property type="match status" value="1"/>
</dbReference>
<dbReference type="GO" id="GO:0032993">
    <property type="term" value="C:protein-DNA complex"/>
    <property type="evidence" value="ECO:0007669"/>
    <property type="project" value="TreeGrafter"/>
</dbReference>
<dbReference type="PANTHER" id="PTHR43003:SF13">
    <property type="entry name" value="DNA-3-METHYLADENINE GLYCOSYLASE 2"/>
    <property type="match status" value="1"/>
</dbReference>
<dbReference type="AlphaFoldDB" id="A0A3N0IWE4"/>
<evidence type="ECO:0000256" key="2">
    <source>
        <dbReference type="ARBA" id="ARBA00012000"/>
    </source>
</evidence>
<dbReference type="PANTHER" id="PTHR43003">
    <property type="entry name" value="DNA-3-METHYLADENINE GLYCOSYLASE"/>
    <property type="match status" value="1"/>
</dbReference>
<dbReference type="EC" id="3.2.2.21" evidence="2"/>
<feature type="non-terminal residue" evidence="6">
    <location>
        <position position="1"/>
    </location>
</feature>
<comment type="caution">
    <text evidence="6">The sequence shown here is derived from an EMBL/GenBank/DDBJ whole genome shotgun (WGS) entry which is preliminary data.</text>
</comment>
<dbReference type="Proteomes" id="UP000270112">
    <property type="component" value="Unassembled WGS sequence"/>
</dbReference>
<comment type="catalytic activity">
    <reaction evidence="1">
        <text>Hydrolysis of alkylated DNA, releasing 3-methyladenine, 3-methylguanine, 7-methylguanine and 7-methyladenine.</text>
        <dbReference type="EC" id="3.2.2.21"/>
    </reaction>
</comment>
<evidence type="ECO:0000259" key="5">
    <source>
        <dbReference type="SMART" id="SM00478"/>
    </source>
</evidence>
<dbReference type="InterPro" id="IPR011257">
    <property type="entry name" value="DNA_glycosylase"/>
</dbReference>
<dbReference type="GO" id="GO:0032131">
    <property type="term" value="F:alkylated DNA binding"/>
    <property type="evidence" value="ECO:0007669"/>
    <property type="project" value="TreeGrafter"/>
</dbReference>
<evidence type="ECO:0000256" key="1">
    <source>
        <dbReference type="ARBA" id="ARBA00000086"/>
    </source>
</evidence>
<dbReference type="GO" id="GO:0006307">
    <property type="term" value="P:DNA alkylation repair"/>
    <property type="evidence" value="ECO:0007669"/>
    <property type="project" value="TreeGrafter"/>
</dbReference>
<evidence type="ECO:0000313" key="7">
    <source>
        <dbReference type="Proteomes" id="UP000270112"/>
    </source>
</evidence>
<protein>
    <recommendedName>
        <fullName evidence="2">DNA-3-methyladenine glycosylase II</fullName>
        <ecNumber evidence="2">3.2.2.21</ecNumber>
    </recommendedName>
</protein>